<name>A0A4P6MSE6_9MICO</name>
<protein>
    <submittedName>
        <fullName evidence="3">HNH endonuclease</fullName>
    </submittedName>
</protein>
<organism evidence="3 4">
    <name type="scientific">Janibacter limosus</name>
    <dbReference type="NCBI Taxonomy" id="53458"/>
    <lineage>
        <taxon>Bacteria</taxon>
        <taxon>Bacillati</taxon>
        <taxon>Actinomycetota</taxon>
        <taxon>Actinomycetes</taxon>
        <taxon>Micrococcales</taxon>
        <taxon>Intrasporangiaceae</taxon>
        <taxon>Janibacter</taxon>
    </lineage>
</organism>
<accession>A0A4P6MSE6</accession>
<keyword evidence="3" id="KW-0378">Hydrolase</keyword>
<dbReference type="InterPro" id="IPR003870">
    <property type="entry name" value="DUF222"/>
</dbReference>
<evidence type="ECO:0000259" key="2">
    <source>
        <dbReference type="SMART" id="SM00507"/>
    </source>
</evidence>
<feature type="domain" description="HNH nuclease" evidence="2">
    <location>
        <begin position="440"/>
        <end position="492"/>
    </location>
</feature>
<reference evidence="3 4" key="1">
    <citation type="submission" date="2019-02" db="EMBL/GenBank/DDBJ databases">
        <title>Genomic data mining of an Antarctic deep-sea actinobacterium, Janibacterlimosus P3-3-X1.</title>
        <authorList>
            <person name="Liao L."/>
            <person name="Chen B."/>
        </authorList>
    </citation>
    <scope>NUCLEOTIDE SEQUENCE [LARGE SCALE GENOMIC DNA]</scope>
    <source>
        <strain evidence="3 4">P3-3-X1</strain>
    </source>
</reference>
<keyword evidence="3" id="KW-0255">Endonuclease</keyword>
<gene>
    <name evidence="3" type="ORF">EXU32_06360</name>
</gene>
<proteinExistence type="predicted"/>
<dbReference type="Proteomes" id="UP000290408">
    <property type="component" value="Chromosome"/>
</dbReference>
<evidence type="ECO:0000313" key="4">
    <source>
        <dbReference type="Proteomes" id="UP000290408"/>
    </source>
</evidence>
<dbReference type="Pfam" id="PF02720">
    <property type="entry name" value="DUF222"/>
    <property type="match status" value="2"/>
</dbReference>
<feature type="compositionally biased region" description="Low complexity" evidence="1">
    <location>
        <begin position="117"/>
        <end position="138"/>
    </location>
</feature>
<dbReference type="EMBL" id="CP036164">
    <property type="protein sequence ID" value="QBF45909.1"/>
    <property type="molecule type" value="Genomic_DNA"/>
</dbReference>
<evidence type="ECO:0000256" key="1">
    <source>
        <dbReference type="SAM" id="MobiDB-lite"/>
    </source>
</evidence>
<dbReference type="InterPro" id="IPR003615">
    <property type="entry name" value="HNH_nuc"/>
</dbReference>
<dbReference type="AlphaFoldDB" id="A0A4P6MSE6"/>
<sequence>MSEATVRFHDPGVLPGLRDALRGLLMSDSSSVWQAPDSDVGEALALVGRLRQLTQAAEVALTREGISRGLPGESSWSPVDWVGVCEGRRAPRPAVRHAASVVRVAKAGLRASGSSLSDPAPTAAAATDTSTSDASDAADAGDERGPTGVPAVLAAFAAGDLPLGKTDQLVRFEESVRRVADPQLLEEDLGILLGHARDEVVATGPDARSRTRVSGLDEKKLAAAITMTGRMLRPDKDLREEDDALKASRSLTKSAGACGMTRYRVDMDPEGAAIIDAALAALSAPVKGPGGELDERTPARRRADALLAIIGRGVSSPGEAPKSDKAQVIVTISLQALTADLTHGRCGACGQDLPVSSLGQALSPHGQQAATFDRSDLSGRPGGCGTPATGHAGGVTATGQVLSPASVRKLACQAQIVPALLGTDTEPLELGRAARYFTPGQKRALYLRDGGCTYPGCTMPAHWSDAHHVDYWSLGGSTDIGRSALLCARHHTKVHALDLTCTITPRGVTWHV</sequence>
<dbReference type="GO" id="GO:0004519">
    <property type="term" value="F:endonuclease activity"/>
    <property type="evidence" value="ECO:0007669"/>
    <property type="project" value="UniProtKB-KW"/>
</dbReference>
<dbReference type="CDD" id="cd00085">
    <property type="entry name" value="HNHc"/>
    <property type="match status" value="1"/>
</dbReference>
<evidence type="ECO:0000313" key="3">
    <source>
        <dbReference type="EMBL" id="QBF45909.1"/>
    </source>
</evidence>
<dbReference type="KEGG" id="jli:EXU32_06360"/>
<dbReference type="OrthoDB" id="4857724at2"/>
<keyword evidence="3" id="KW-0540">Nuclease</keyword>
<keyword evidence="4" id="KW-1185">Reference proteome</keyword>
<feature type="region of interest" description="Disordered" evidence="1">
    <location>
        <begin position="112"/>
        <end position="146"/>
    </location>
</feature>
<dbReference type="SMART" id="SM00507">
    <property type="entry name" value="HNHc"/>
    <property type="match status" value="1"/>
</dbReference>